<dbReference type="PANTHER" id="PTHR10192:SF5">
    <property type="entry name" value="GEPHYRIN"/>
    <property type="match status" value="1"/>
</dbReference>
<evidence type="ECO:0000313" key="11">
    <source>
        <dbReference type="Proteomes" id="UP000723714"/>
    </source>
</evidence>
<reference evidence="10 11" key="1">
    <citation type="submission" date="2021-06" db="EMBL/GenBank/DDBJ databases">
        <title>Faecalicatena sp. nov. isolated from porcine feces.</title>
        <authorList>
            <person name="Oh B.S."/>
            <person name="Lee J.H."/>
        </authorList>
    </citation>
    <scope>NUCLEOTIDE SEQUENCE [LARGE SCALE GENOMIC DNA]</scope>
    <source>
        <strain evidence="10 11">AGMB00832</strain>
    </source>
</reference>
<evidence type="ECO:0000256" key="7">
    <source>
        <dbReference type="ARBA" id="ARBA00047317"/>
    </source>
</evidence>
<keyword evidence="8" id="KW-0479">Metal-binding</keyword>
<keyword evidence="6 8" id="KW-0500">Molybdenum</keyword>
<dbReference type="NCBIfam" id="TIGR00177">
    <property type="entry name" value="molyb_syn"/>
    <property type="match status" value="1"/>
</dbReference>
<dbReference type="SMART" id="SM00852">
    <property type="entry name" value="MoCF_biosynth"/>
    <property type="match status" value="1"/>
</dbReference>
<comment type="similarity">
    <text evidence="3 8">Belongs to the MoeA family.</text>
</comment>
<dbReference type="Pfam" id="PF03453">
    <property type="entry name" value="MoeA_N"/>
    <property type="match status" value="1"/>
</dbReference>
<dbReference type="EMBL" id="JABACJ020000002">
    <property type="protein sequence ID" value="MBU3875008.1"/>
    <property type="molecule type" value="Genomic_DNA"/>
</dbReference>
<dbReference type="InterPro" id="IPR038987">
    <property type="entry name" value="MoeA-like"/>
</dbReference>
<organism evidence="10 11">
    <name type="scientific">Faecalicatena faecalis</name>
    <dbReference type="NCBI Taxonomy" id="2726362"/>
    <lineage>
        <taxon>Bacteria</taxon>
        <taxon>Bacillati</taxon>
        <taxon>Bacillota</taxon>
        <taxon>Clostridia</taxon>
        <taxon>Lachnospirales</taxon>
        <taxon>Lachnospiraceae</taxon>
        <taxon>Faecalicatena</taxon>
    </lineage>
</organism>
<evidence type="ECO:0000256" key="3">
    <source>
        <dbReference type="ARBA" id="ARBA00010763"/>
    </source>
</evidence>
<dbReference type="InterPro" id="IPR005111">
    <property type="entry name" value="MoeA_C_domain_IV"/>
</dbReference>
<evidence type="ECO:0000256" key="4">
    <source>
        <dbReference type="ARBA" id="ARBA00013269"/>
    </source>
</evidence>
<evidence type="ECO:0000256" key="2">
    <source>
        <dbReference type="ARBA" id="ARBA00005046"/>
    </source>
</evidence>
<name>A0ABS6D0B6_9FIRM</name>
<dbReference type="EC" id="2.10.1.1" evidence="4 8"/>
<evidence type="ECO:0000259" key="9">
    <source>
        <dbReference type="SMART" id="SM00852"/>
    </source>
</evidence>
<proteinExistence type="inferred from homology"/>
<dbReference type="InterPro" id="IPR001453">
    <property type="entry name" value="MoaB/Mog_dom"/>
</dbReference>
<feature type="domain" description="MoaB/Mog" evidence="9">
    <location>
        <begin position="182"/>
        <end position="320"/>
    </location>
</feature>
<comment type="catalytic activity">
    <reaction evidence="7">
        <text>adenylyl-molybdopterin + molybdate = Mo-molybdopterin + AMP + H(+)</text>
        <dbReference type="Rhea" id="RHEA:35047"/>
        <dbReference type="ChEBI" id="CHEBI:15378"/>
        <dbReference type="ChEBI" id="CHEBI:36264"/>
        <dbReference type="ChEBI" id="CHEBI:62727"/>
        <dbReference type="ChEBI" id="CHEBI:71302"/>
        <dbReference type="ChEBI" id="CHEBI:456215"/>
        <dbReference type="EC" id="2.10.1.1"/>
    </reaction>
</comment>
<keyword evidence="8" id="KW-0808">Transferase</keyword>
<dbReference type="NCBIfam" id="NF045515">
    <property type="entry name" value="Glp_gephyrin"/>
    <property type="match status" value="1"/>
</dbReference>
<keyword evidence="11" id="KW-1185">Reference proteome</keyword>
<sequence length="401" mass="43982">MSGITVDQARDILLEKVEQINETEVIPLWDSVGRVIARDIVAQHSQPPFPRSPLDGYALRSEDIKHAAKENPVSLIVIDEVTAGHISSQYVSKGMAVRIMTGAPIPDGADCVIRQEDTDYGEVTVAVYKSLKKWQNYCFEGEDYKKGEVILARDTMIGAVEAGILASLGYDSLEVYRQARVMLITTGDELVLPGEALEAGKIYDSNLYTLGTRLRQWGAQIISGTRLEDNPYVVAREIQKGVCRADIVITTGGVSVGKKDIMHDVISILGCEKLFWKIEIKPGMPTLCAVYQGKLLICLSGNPYGAAVNLELLVRPLLAFMMRRKDLELQRIQAKAVGCFGKKSGVARYVRGYYREGKAILTTGSNDSGIMSSMCGCNSLIEIPAGSERLNEGDDVWTVLL</sequence>
<comment type="caution">
    <text evidence="10">The sequence shown here is derived from an EMBL/GenBank/DDBJ whole genome shotgun (WGS) entry which is preliminary data.</text>
</comment>
<dbReference type="CDD" id="cd00887">
    <property type="entry name" value="MoeA"/>
    <property type="match status" value="1"/>
</dbReference>
<evidence type="ECO:0000313" key="10">
    <source>
        <dbReference type="EMBL" id="MBU3875008.1"/>
    </source>
</evidence>
<comment type="pathway">
    <text evidence="2 8">Cofactor biosynthesis; molybdopterin biosynthesis.</text>
</comment>
<keyword evidence="8" id="KW-0460">Magnesium</keyword>
<evidence type="ECO:0000256" key="1">
    <source>
        <dbReference type="ARBA" id="ARBA00002901"/>
    </source>
</evidence>
<accession>A0ABS6D0B6</accession>
<dbReference type="Pfam" id="PF00994">
    <property type="entry name" value="MoCF_biosynth"/>
    <property type="match status" value="1"/>
</dbReference>
<keyword evidence="8" id="KW-0501">Molybdenum cofactor biosynthesis</keyword>
<evidence type="ECO:0000256" key="5">
    <source>
        <dbReference type="ARBA" id="ARBA00021108"/>
    </source>
</evidence>
<dbReference type="PANTHER" id="PTHR10192">
    <property type="entry name" value="MOLYBDOPTERIN BIOSYNTHESIS PROTEIN"/>
    <property type="match status" value="1"/>
</dbReference>
<gene>
    <name evidence="10" type="ORF">HGO97_004160</name>
</gene>
<evidence type="ECO:0000256" key="6">
    <source>
        <dbReference type="ARBA" id="ARBA00022505"/>
    </source>
</evidence>
<dbReference type="Proteomes" id="UP000723714">
    <property type="component" value="Unassembled WGS sequence"/>
</dbReference>
<dbReference type="InterPro" id="IPR005110">
    <property type="entry name" value="MoeA_linker/N"/>
</dbReference>
<dbReference type="Pfam" id="PF03454">
    <property type="entry name" value="MoeA_C"/>
    <property type="match status" value="1"/>
</dbReference>
<protein>
    <recommendedName>
        <fullName evidence="5 8">Molybdopterin molybdenumtransferase</fullName>
        <ecNumber evidence="4 8">2.10.1.1</ecNumber>
    </recommendedName>
</protein>
<evidence type="ECO:0000256" key="8">
    <source>
        <dbReference type="RuleBase" id="RU365090"/>
    </source>
</evidence>
<dbReference type="RefSeq" id="WP_216239747.1">
    <property type="nucleotide sequence ID" value="NZ_JABACJ020000002.1"/>
</dbReference>
<comment type="cofactor">
    <cofactor evidence="8">
        <name>Mg(2+)</name>
        <dbReference type="ChEBI" id="CHEBI:18420"/>
    </cofactor>
</comment>
<comment type="function">
    <text evidence="1 8">Catalyzes the insertion of molybdate into adenylated molybdopterin with the concomitant release of AMP.</text>
</comment>